<accession>A0ABS3YQP7</accession>
<sequence length="122" mass="14852">MLFKKNKRLQLTITTYTINYFSQIDKMLQAMSFYDGNFAGSFSYFREYYFELIDKEMKVMTKKEKLKYFQSNERTDRKVIVALSNVLKEEVFSNYLKKMYSEEEQKEISKDIENYQKRFPLG</sequence>
<name>A0ABS3YQP7_9BACT</name>
<dbReference type="EMBL" id="JAGHKO010000001">
    <property type="protein sequence ID" value="MBO9200224.1"/>
    <property type="molecule type" value="Genomic_DNA"/>
</dbReference>
<gene>
    <name evidence="1" type="ORF">J7I42_08140</name>
</gene>
<organism evidence="1 2">
    <name type="scientific">Niastella soli</name>
    <dbReference type="NCBI Taxonomy" id="2821487"/>
    <lineage>
        <taxon>Bacteria</taxon>
        <taxon>Pseudomonadati</taxon>
        <taxon>Bacteroidota</taxon>
        <taxon>Chitinophagia</taxon>
        <taxon>Chitinophagales</taxon>
        <taxon>Chitinophagaceae</taxon>
        <taxon>Niastella</taxon>
    </lineage>
</organism>
<dbReference type="Proteomes" id="UP000677244">
    <property type="component" value="Unassembled WGS sequence"/>
</dbReference>
<protein>
    <submittedName>
        <fullName evidence="1">Uncharacterized protein</fullName>
    </submittedName>
</protein>
<keyword evidence="2" id="KW-1185">Reference proteome</keyword>
<dbReference type="RefSeq" id="WP_209138278.1">
    <property type="nucleotide sequence ID" value="NZ_JAGHKO010000001.1"/>
</dbReference>
<proteinExistence type="predicted"/>
<comment type="caution">
    <text evidence="1">The sequence shown here is derived from an EMBL/GenBank/DDBJ whole genome shotgun (WGS) entry which is preliminary data.</text>
</comment>
<reference evidence="1 2" key="1">
    <citation type="submission" date="2021-03" db="EMBL/GenBank/DDBJ databases">
        <title>Assistant Professor.</title>
        <authorList>
            <person name="Huq M.A."/>
        </authorList>
    </citation>
    <scope>NUCLEOTIDE SEQUENCE [LARGE SCALE GENOMIC DNA]</scope>
    <source>
        <strain evidence="1 2">MAH-29</strain>
    </source>
</reference>
<evidence type="ECO:0000313" key="2">
    <source>
        <dbReference type="Proteomes" id="UP000677244"/>
    </source>
</evidence>
<evidence type="ECO:0000313" key="1">
    <source>
        <dbReference type="EMBL" id="MBO9200224.1"/>
    </source>
</evidence>